<evidence type="ECO:0000313" key="4">
    <source>
        <dbReference type="EMBL" id="OTM80870.1"/>
    </source>
</evidence>
<evidence type="ECO:0000256" key="1">
    <source>
        <dbReference type="ARBA" id="ARBA00022612"/>
    </source>
</evidence>
<dbReference type="NCBIfam" id="TIGR01630">
    <property type="entry name" value="psiM2_ORF9"/>
    <property type="match status" value="1"/>
</dbReference>
<comment type="caution">
    <text evidence="4">The sequence shown here is derived from an EMBL/GenBank/DDBJ whole genome shotgun (WGS) entry which is preliminary data.</text>
</comment>
<dbReference type="Pfam" id="PF17289">
    <property type="entry name" value="Terminase_6C"/>
    <property type="match status" value="1"/>
</dbReference>
<keyword evidence="1" id="KW-1188">Viral release from host cell</keyword>
<gene>
    <name evidence="4" type="ORF">B9X95_17795</name>
</gene>
<sequence length="497" mass="55281">MSTNAARDEAIQIEAQEDLYFFTRYMFKERRGYKWLQNWHHLEICKALMKVYNGETKRLIINVPPRYSKTEIAVINFMAWCFGKKPDSEFIHISYSAMLAANNAFQIRGLVQEEAYKKVFPDLALREDSKAKDFWRTSKNGVCYATGTGGTITGFGAGKMREGFGGCIIIDDPHKAHEASSKTIREGVIEWFQNTLESRTNSPDTPIIVIMQRLHEDDLAGWLLGKRKDGVPVAGGNGDVWEHLCLSAIQPDGSALWPAKHSIERLKIMEQAAPYVFAGQYRQLPAPPAGGFFKPHMISVVDALPATTKQGCRAWDLGATADGGDYTAGPKLFDGGDGYWYIADMVRGQFGPDEVETTIKNTASRDGVNIKIRLPQDPGQAGKSQAKSFVKKLSGYSVVAKPVSGDKATRAQPFAAQVNIGNVRMLRGAWNDDLIEELRNFPNGTHDDQIDGCSDAFNELNEGNFGLLEHLEEQARLAEESQSKQDTAQSWLDLMEK</sequence>
<dbReference type="Proteomes" id="UP000194699">
    <property type="component" value="Unassembled WGS sequence"/>
</dbReference>
<organism evidence="4 5">
    <name type="scientific">Acinetobacter baumannii</name>
    <dbReference type="NCBI Taxonomy" id="470"/>
    <lineage>
        <taxon>Bacteria</taxon>
        <taxon>Pseudomonadati</taxon>
        <taxon>Pseudomonadota</taxon>
        <taxon>Gammaproteobacteria</taxon>
        <taxon>Moraxellales</taxon>
        <taxon>Moraxellaceae</taxon>
        <taxon>Acinetobacter</taxon>
        <taxon>Acinetobacter calcoaceticus/baumannii complex</taxon>
    </lineage>
</organism>
<evidence type="ECO:0000313" key="5">
    <source>
        <dbReference type="Proteomes" id="UP000194699"/>
    </source>
</evidence>
<protein>
    <submittedName>
        <fullName evidence="4">Terminase</fullName>
    </submittedName>
</protein>
<feature type="region of interest" description="Disordered" evidence="2">
    <location>
        <begin position="478"/>
        <end position="497"/>
    </location>
</feature>
<dbReference type="InterPro" id="IPR035421">
    <property type="entry name" value="Terminase_6C"/>
</dbReference>
<evidence type="ECO:0000259" key="3">
    <source>
        <dbReference type="Pfam" id="PF17289"/>
    </source>
</evidence>
<accession>A0A241ZA90</accession>
<proteinExistence type="predicted"/>
<dbReference type="RefSeq" id="WP_057061373.1">
    <property type="nucleotide sequence ID" value="NZ_JAKSWT010000056.1"/>
</dbReference>
<feature type="domain" description="Terminase large subunit gp17-like C-terminal" evidence="3">
    <location>
        <begin position="314"/>
        <end position="459"/>
    </location>
</feature>
<name>A0A241ZA90_ACIBA</name>
<dbReference type="EMBL" id="NGEL01000175">
    <property type="protein sequence ID" value="OTM80870.1"/>
    <property type="molecule type" value="Genomic_DNA"/>
</dbReference>
<dbReference type="InterPro" id="IPR006517">
    <property type="entry name" value="Phage_terminase_lsu-like_C"/>
</dbReference>
<evidence type="ECO:0000256" key="2">
    <source>
        <dbReference type="SAM" id="MobiDB-lite"/>
    </source>
</evidence>
<reference evidence="4 5" key="1">
    <citation type="submission" date="2017-05" db="EMBL/GenBank/DDBJ databases">
        <authorList>
            <person name="Song R."/>
            <person name="Chenine A.L."/>
            <person name="Ruprecht R.M."/>
        </authorList>
    </citation>
    <scope>NUCLEOTIDE SEQUENCE [LARGE SCALE GENOMIC DNA]</scope>
    <source>
        <strain evidence="4 5">PR350</strain>
    </source>
</reference>
<dbReference type="AlphaFoldDB" id="A0A241ZA90"/>